<feature type="region of interest" description="Disordered" evidence="1">
    <location>
        <begin position="370"/>
        <end position="415"/>
    </location>
</feature>
<comment type="caution">
    <text evidence="2">The sequence shown here is derived from an EMBL/GenBank/DDBJ whole genome shotgun (WGS) entry which is preliminary data.</text>
</comment>
<dbReference type="Pfam" id="PF13148">
    <property type="entry name" value="DUF3987"/>
    <property type="match status" value="1"/>
</dbReference>
<evidence type="ECO:0000313" key="2">
    <source>
        <dbReference type="EMBL" id="MDT0646942.1"/>
    </source>
</evidence>
<keyword evidence="3" id="KW-1185">Reference proteome</keyword>
<dbReference type="InterPro" id="IPR034154">
    <property type="entry name" value="TOPRIM_DnaG/twinkle"/>
</dbReference>
<sequence length="850" mass="98165">MRITKQEVFEKTNGGLNYIMHIFPELEQNAFQRGRSKPIRNHLRGERNPSLQCFDREGKYYIKDYGDPDYDGDAINLCMQLNPDFGFIQALHEVLKIGSPDQYKNLQKEDSIVEEVELPEGIDFDIDEMSEDELAHAEMNFLEEIQINYKDLKRFNSVFLKSYTFYSEEKDKFYRIMKKDHEVFIGQKFKCSVKVYKPYAKEYKHKWIGDYPRDYLGGLGLLKQLYHEVKNEPTDDLVQVVFCAGGKDMIKAGSLGFNAICLNSETSTFIPEDGRMYLEDIRDANHNNFELVIAYDDDETGRKSAKKFKERHKKDFYIRVVKWPEKLKKAGGKDLCDWITLGLPEEELIELLSGGNTNFSALSPVSPISPQAVNSTVEDNSESEAEESKDENLGSFEESKQEYPQEQVKEDPDDQLAFPLPVSIKEEDLPETLKKLAHPFDREFSEMQIISFITIFGGVFRNVVGRFRNDKLYTNLFTAIIGNPASGKGLIKWPNRIVKEIDQMLIRESRLKMDEYEERLEMYNKGGIKYSEVGPKPKLETFSIPADITPPMLVLQLFENNGTGFVFDTEMDTMVESAKGSDTTISPLLRKAYEGEPITLMRKTNREHLIVPEGRLSMLQSGTPRQFFRLIPDTENGLFSRIIPYILHSDLGWKDALDIDDFDYEGYFAGHAQKVLDYFIELESYEDPIVFELSKEQLDKFDKHFRARLQQAKSIVGLDVRATVIRLGAITVKIAIILSTLRKLDLQEKFNNSNLVNDLDLSVAFSISDIILNNVMDTLKMMKNGQIEDSFRGKKLEYFYELDNEFTFSQSQKVAEENGIKVRTAQKWVYQFRDQGFLLNPTKGHFKKII</sequence>
<name>A0ABU3CKR6_9FLAO</name>
<dbReference type="Proteomes" id="UP001245285">
    <property type="component" value="Unassembled WGS sequence"/>
</dbReference>
<dbReference type="CDD" id="cd01029">
    <property type="entry name" value="TOPRIM_primases"/>
    <property type="match status" value="1"/>
</dbReference>
<dbReference type="EMBL" id="JAVRHO010000011">
    <property type="protein sequence ID" value="MDT0646942.1"/>
    <property type="molecule type" value="Genomic_DNA"/>
</dbReference>
<dbReference type="Gene3D" id="3.40.1360.10">
    <property type="match status" value="1"/>
</dbReference>
<accession>A0ABU3CKR6</accession>
<dbReference type="RefSeq" id="WP_311495103.1">
    <property type="nucleotide sequence ID" value="NZ_JAVRHO010000011.1"/>
</dbReference>
<feature type="compositionally biased region" description="Acidic residues" evidence="1">
    <location>
        <begin position="379"/>
        <end position="389"/>
    </location>
</feature>
<protein>
    <submittedName>
        <fullName evidence="2">DUF3987 domain-containing protein</fullName>
    </submittedName>
</protein>
<gene>
    <name evidence="2" type="ORF">RM545_09585</name>
</gene>
<dbReference type="InterPro" id="IPR025048">
    <property type="entry name" value="DUF3987"/>
</dbReference>
<evidence type="ECO:0000256" key="1">
    <source>
        <dbReference type="SAM" id="MobiDB-lite"/>
    </source>
</evidence>
<evidence type="ECO:0000313" key="3">
    <source>
        <dbReference type="Proteomes" id="UP001245285"/>
    </source>
</evidence>
<reference evidence="2 3" key="1">
    <citation type="submission" date="2023-09" db="EMBL/GenBank/DDBJ databases">
        <authorList>
            <person name="Rey-Velasco X."/>
        </authorList>
    </citation>
    <scope>NUCLEOTIDE SEQUENCE [LARGE SCALE GENOMIC DNA]</scope>
    <source>
        <strain evidence="2 3">F260</strain>
    </source>
</reference>
<organism evidence="2 3">
    <name type="scientific">Autumnicola lenta</name>
    <dbReference type="NCBI Taxonomy" id="3075593"/>
    <lineage>
        <taxon>Bacteria</taxon>
        <taxon>Pseudomonadati</taxon>
        <taxon>Bacteroidota</taxon>
        <taxon>Flavobacteriia</taxon>
        <taxon>Flavobacteriales</taxon>
        <taxon>Flavobacteriaceae</taxon>
        <taxon>Autumnicola</taxon>
    </lineage>
</organism>
<feature type="compositionally biased region" description="Basic and acidic residues" evidence="1">
    <location>
        <begin position="397"/>
        <end position="410"/>
    </location>
</feature>
<proteinExistence type="predicted"/>